<comment type="caution">
    <text evidence="6">The sequence shown here is derived from an EMBL/GenBank/DDBJ whole genome shotgun (WGS) entry which is preliminary data.</text>
</comment>
<dbReference type="GO" id="GO:0005794">
    <property type="term" value="C:Golgi apparatus"/>
    <property type="evidence" value="ECO:0007669"/>
    <property type="project" value="UniProtKB-SubCell"/>
</dbReference>
<keyword evidence="4" id="KW-0175">Coiled coil</keyword>
<dbReference type="OrthoDB" id="5864420at2759"/>
<evidence type="ECO:0000256" key="1">
    <source>
        <dbReference type="ARBA" id="ARBA00004555"/>
    </source>
</evidence>
<accession>A0A2P4SNW5</accession>
<name>A0A2P4SNW5_BAMTH</name>
<dbReference type="AlphaFoldDB" id="A0A2P4SNW5"/>
<evidence type="ECO:0000256" key="4">
    <source>
        <dbReference type="ARBA" id="ARBA00023054"/>
    </source>
</evidence>
<keyword evidence="7" id="KW-1185">Reference proteome</keyword>
<dbReference type="EMBL" id="PPHD01032154">
    <property type="protein sequence ID" value="POI25800.1"/>
    <property type="molecule type" value="Genomic_DNA"/>
</dbReference>
<evidence type="ECO:0000313" key="6">
    <source>
        <dbReference type="EMBL" id="POI25800.1"/>
    </source>
</evidence>
<sequence>MSSVPTTASRFALLQLESDTDSESGKGRSGQGARKSQASEGRSSTNEKKREKRRRKKEQQQSEANELTSEMFEADLEKALLLSKLEYEKHEKEYENMECIPPQSKSVNKKEKRKNQQGKDKPLTVSLKDFQSESNIDNVVKKHEEPISSQTLNDGGFFHKLEDDVHKILEREKRRDQLTDCNEIDNCTSHEHNQACKRGVTLK</sequence>
<keyword evidence="3" id="KW-0333">Golgi apparatus</keyword>
<evidence type="ECO:0000256" key="3">
    <source>
        <dbReference type="ARBA" id="ARBA00023034"/>
    </source>
</evidence>
<feature type="region of interest" description="Disordered" evidence="5">
    <location>
        <begin position="1"/>
        <end position="71"/>
    </location>
</feature>
<proteinExistence type="inferred from homology"/>
<comment type="similarity">
    <text evidence="2">Belongs to the GKAP1 family.</text>
</comment>
<dbReference type="PANTHER" id="PTHR14899:SF0">
    <property type="entry name" value="G KINASE-ANCHORING PROTEIN 1"/>
    <property type="match status" value="1"/>
</dbReference>
<evidence type="ECO:0000256" key="2">
    <source>
        <dbReference type="ARBA" id="ARBA00006662"/>
    </source>
</evidence>
<dbReference type="Proteomes" id="UP000237246">
    <property type="component" value="Unassembled WGS sequence"/>
</dbReference>
<organism evidence="6 7">
    <name type="scientific">Bambusicola thoracicus</name>
    <name type="common">Chinese bamboo-partridge</name>
    <name type="synonym">Perdix thoracica</name>
    <dbReference type="NCBI Taxonomy" id="9083"/>
    <lineage>
        <taxon>Eukaryota</taxon>
        <taxon>Metazoa</taxon>
        <taxon>Chordata</taxon>
        <taxon>Craniata</taxon>
        <taxon>Vertebrata</taxon>
        <taxon>Euteleostomi</taxon>
        <taxon>Archelosauria</taxon>
        <taxon>Archosauria</taxon>
        <taxon>Dinosauria</taxon>
        <taxon>Saurischia</taxon>
        <taxon>Theropoda</taxon>
        <taxon>Coelurosauria</taxon>
        <taxon>Aves</taxon>
        <taxon>Neognathae</taxon>
        <taxon>Galloanserae</taxon>
        <taxon>Galliformes</taxon>
        <taxon>Phasianidae</taxon>
        <taxon>Perdicinae</taxon>
        <taxon>Bambusicola</taxon>
    </lineage>
</organism>
<evidence type="ECO:0000313" key="7">
    <source>
        <dbReference type="Proteomes" id="UP000237246"/>
    </source>
</evidence>
<dbReference type="GO" id="GO:0007165">
    <property type="term" value="P:signal transduction"/>
    <property type="evidence" value="ECO:0007669"/>
    <property type="project" value="InterPro"/>
</dbReference>
<protein>
    <submittedName>
        <fullName evidence="6">Uncharacterized protein</fullName>
    </submittedName>
</protein>
<feature type="compositionally biased region" description="Polar residues" evidence="5">
    <location>
        <begin position="34"/>
        <end position="44"/>
    </location>
</feature>
<reference evidence="6 7" key="1">
    <citation type="submission" date="2018-01" db="EMBL/GenBank/DDBJ databases">
        <title>Comparison of the Chinese Bamboo Partridge and Red Junglefowl genome sequences highlights the importance of demography in genome evolution.</title>
        <authorList>
            <person name="Tiley G.P."/>
            <person name="Kimball R.T."/>
            <person name="Braun E.L."/>
            <person name="Burleigh J.G."/>
        </authorList>
    </citation>
    <scope>NUCLEOTIDE SEQUENCE [LARGE SCALE GENOMIC DNA]</scope>
    <source>
        <strain evidence="6">RTK389</strain>
        <tissue evidence="6">Blood</tissue>
    </source>
</reference>
<gene>
    <name evidence="6" type="ORF">CIB84_010450</name>
</gene>
<dbReference type="PANTHER" id="PTHR14899">
    <property type="entry name" value="G KINASE ANCHORING PROTEIN 1"/>
    <property type="match status" value="1"/>
</dbReference>
<feature type="region of interest" description="Disordered" evidence="5">
    <location>
        <begin position="91"/>
        <end position="122"/>
    </location>
</feature>
<comment type="subcellular location">
    <subcellularLocation>
        <location evidence="1">Golgi apparatus</location>
    </subcellularLocation>
</comment>
<dbReference type="InterPro" id="IPR026109">
    <property type="entry name" value="GKAP1"/>
</dbReference>
<evidence type="ECO:0000256" key="5">
    <source>
        <dbReference type="SAM" id="MobiDB-lite"/>
    </source>
</evidence>
<dbReference type="PRINTS" id="PR02083">
    <property type="entry name" value="GKINASEAP1"/>
</dbReference>